<dbReference type="HOGENOM" id="CLU_000445_89_6_7"/>
<dbReference type="Pfam" id="PF00512">
    <property type="entry name" value="HisKA"/>
    <property type="match status" value="1"/>
</dbReference>
<keyword evidence="15" id="KW-1185">Reference proteome</keyword>
<sequence length="467" mass="52992">MKSSLRKLFHTTAVRLSLKYSLAYIFILGLAFLVLYWFITVFVQDQIKINLLRESKKIESIYIGRGLKAVKDYILSHEQFKGEDHKYYLLVDRRGNIIAGDLKKWPLNLKTGDPVKNIWVSDKDIIGKVEDGDGFWPMIAIRFKDGSKTLIAQGIKGTEDLRETLFAIMAGIFTLIVILLLVLGLSLGRNIVKHAENIENACKGITDGDLSKRIKLSNRNDEFDTIAGHINDMLDELERFIKQSREASNSIAHDIKTPLNRIRNKLEMALLEKKECSLEFLSSVINDIDRIIKMINALLDISRIETGALRENWKKVNISKLIQEAVDFYQPLAEDRGIEISLNINNGLFINGNKQLLSQSMLNILDNALKYTQENSKIFILAKKEGNFIVVSVCDNGPGVKAEDYEKLTRKFFRLDKSRNLAGNGLGLSLVKAVMDLHKADLIFKENKPGLCVEMRFKAVQELSDSL</sequence>
<evidence type="ECO:0000256" key="1">
    <source>
        <dbReference type="ARBA" id="ARBA00000085"/>
    </source>
</evidence>
<keyword evidence="9" id="KW-0902">Two-component regulatory system</keyword>
<dbReference type="GO" id="GO:0000155">
    <property type="term" value="F:phosphorelay sensor kinase activity"/>
    <property type="evidence" value="ECO:0007669"/>
    <property type="project" value="InterPro"/>
</dbReference>
<dbReference type="PROSITE" id="PS50109">
    <property type="entry name" value="HIS_KIN"/>
    <property type="match status" value="1"/>
</dbReference>
<dbReference type="Gene3D" id="6.10.340.10">
    <property type="match status" value="1"/>
</dbReference>
<dbReference type="EMBL" id="CP002606">
    <property type="protein sequence ID" value="AEA33160.1"/>
    <property type="molecule type" value="Genomic_DNA"/>
</dbReference>
<comment type="catalytic activity">
    <reaction evidence="1">
        <text>ATP + protein L-histidine = ADP + protein N-phospho-L-histidine.</text>
        <dbReference type="EC" id="2.7.13.3"/>
    </reaction>
</comment>
<dbReference type="SMART" id="SM00387">
    <property type="entry name" value="HATPase_c"/>
    <property type="match status" value="1"/>
</dbReference>
<dbReference type="SMART" id="SM00304">
    <property type="entry name" value="HAMP"/>
    <property type="match status" value="1"/>
</dbReference>
<feature type="transmembrane region" description="Helical" evidence="11">
    <location>
        <begin position="165"/>
        <end position="187"/>
    </location>
</feature>
<dbReference type="CDD" id="cd00075">
    <property type="entry name" value="HATPase"/>
    <property type="match status" value="1"/>
</dbReference>
<dbReference type="InterPro" id="IPR005467">
    <property type="entry name" value="His_kinase_dom"/>
</dbReference>
<evidence type="ECO:0000256" key="4">
    <source>
        <dbReference type="ARBA" id="ARBA00022553"/>
    </source>
</evidence>
<dbReference type="PANTHER" id="PTHR45436">
    <property type="entry name" value="SENSOR HISTIDINE KINASE YKOH"/>
    <property type="match status" value="1"/>
</dbReference>
<evidence type="ECO:0000256" key="2">
    <source>
        <dbReference type="ARBA" id="ARBA00004370"/>
    </source>
</evidence>
<dbReference type="EC" id="2.7.13.3" evidence="3"/>
<organism evidence="14 15">
    <name type="scientific">Hippea maritima (strain ATCC 700847 / DSM 10411 / MH2)</name>
    <dbReference type="NCBI Taxonomy" id="760142"/>
    <lineage>
        <taxon>Bacteria</taxon>
        <taxon>Pseudomonadati</taxon>
        <taxon>Campylobacterota</taxon>
        <taxon>Desulfurellia</taxon>
        <taxon>Desulfurellales</taxon>
        <taxon>Hippeaceae</taxon>
        <taxon>Hippea</taxon>
    </lineage>
</organism>
<keyword evidence="4" id="KW-0597">Phosphoprotein</keyword>
<dbReference type="eggNOG" id="COG2770">
    <property type="taxonomic scope" value="Bacteria"/>
</dbReference>
<dbReference type="InterPro" id="IPR003661">
    <property type="entry name" value="HisK_dim/P_dom"/>
</dbReference>
<dbReference type="SUPFAM" id="SSF55874">
    <property type="entry name" value="ATPase domain of HSP90 chaperone/DNA topoisomerase II/histidine kinase"/>
    <property type="match status" value="1"/>
</dbReference>
<evidence type="ECO:0000256" key="7">
    <source>
        <dbReference type="ARBA" id="ARBA00022777"/>
    </source>
</evidence>
<accession>F2LXH4</accession>
<dbReference type="Gene3D" id="3.30.565.10">
    <property type="entry name" value="Histidine kinase-like ATPase, C-terminal domain"/>
    <property type="match status" value="1"/>
</dbReference>
<dbReference type="InterPro" id="IPR036097">
    <property type="entry name" value="HisK_dim/P_sf"/>
</dbReference>
<dbReference type="STRING" id="760142.Hipma_0181"/>
<comment type="subcellular location">
    <subcellularLocation>
        <location evidence="2">Membrane</location>
    </subcellularLocation>
</comment>
<name>F2LXH4_HIPMA</name>
<dbReference type="PANTHER" id="PTHR45436:SF8">
    <property type="entry name" value="HISTIDINE KINASE"/>
    <property type="match status" value="1"/>
</dbReference>
<evidence type="ECO:0000256" key="3">
    <source>
        <dbReference type="ARBA" id="ARBA00012438"/>
    </source>
</evidence>
<dbReference type="PRINTS" id="PR00344">
    <property type="entry name" value="BCTRLSENSOR"/>
</dbReference>
<dbReference type="SUPFAM" id="SSF47384">
    <property type="entry name" value="Homodimeric domain of signal transducing histidine kinase"/>
    <property type="match status" value="1"/>
</dbReference>
<dbReference type="InterPro" id="IPR003660">
    <property type="entry name" value="HAMP_dom"/>
</dbReference>
<keyword evidence="8 11" id="KW-1133">Transmembrane helix</keyword>
<dbReference type="Pfam" id="PF00672">
    <property type="entry name" value="HAMP"/>
    <property type="match status" value="1"/>
</dbReference>
<dbReference type="KEGG" id="hmr:Hipma_0181"/>
<dbReference type="RefSeq" id="WP_013681205.1">
    <property type="nucleotide sequence ID" value="NC_015318.1"/>
</dbReference>
<evidence type="ECO:0000259" key="12">
    <source>
        <dbReference type="PROSITE" id="PS50109"/>
    </source>
</evidence>
<dbReference type="Proteomes" id="UP000008139">
    <property type="component" value="Chromosome"/>
</dbReference>
<evidence type="ECO:0000256" key="11">
    <source>
        <dbReference type="SAM" id="Phobius"/>
    </source>
</evidence>
<dbReference type="InterPro" id="IPR050428">
    <property type="entry name" value="TCS_sensor_his_kinase"/>
</dbReference>
<dbReference type="GO" id="GO:0005886">
    <property type="term" value="C:plasma membrane"/>
    <property type="evidence" value="ECO:0007669"/>
    <property type="project" value="TreeGrafter"/>
</dbReference>
<dbReference type="InterPro" id="IPR004358">
    <property type="entry name" value="Sig_transdc_His_kin-like_C"/>
</dbReference>
<dbReference type="PROSITE" id="PS50885">
    <property type="entry name" value="HAMP"/>
    <property type="match status" value="1"/>
</dbReference>
<evidence type="ECO:0000256" key="9">
    <source>
        <dbReference type="ARBA" id="ARBA00023012"/>
    </source>
</evidence>
<dbReference type="OrthoDB" id="9815202at2"/>
<dbReference type="InterPro" id="IPR003594">
    <property type="entry name" value="HATPase_dom"/>
</dbReference>
<proteinExistence type="predicted"/>
<keyword evidence="6 11" id="KW-0812">Transmembrane</keyword>
<dbReference type="AlphaFoldDB" id="F2LXH4"/>
<protein>
    <recommendedName>
        <fullName evidence="3">histidine kinase</fullName>
        <ecNumber evidence="3">2.7.13.3</ecNumber>
    </recommendedName>
</protein>
<evidence type="ECO:0000313" key="14">
    <source>
        <dbReference type="EMBL" id="AEA33160.1"/>
    </source>
</evidence>
<evidence type="ECO:0000256" key="10">
    <source>
        <dbReference type="ARBA" id="ARBA00023136"/>
    </source>
</evidence>
<evidence type="ECO:0000313" key="15">
    <source>
        <dbReference type="Proteomes" id="UP000008139"/>
    </source>
</evidence>
<dbReference type="SUPFAM" id="SSF158472">
    <property type="entry name" value="HAMP domain-like"/>
    <property type="match status" value="1"/>
</dbReference>
<dbReference type="CDD" id="cd06225">
    <property type="entry name" value="HAMP"/>
    <property type="match status" value="1"/>
</dbReference>
<dbReference type="SMART" id="SM00388">
    <property type="entry name" value="HisKA"/>
    <property type="match status" value="1"/>
</dbReference>
<dbReference type="CDD" id="cd00082">
    <property type="entry name" value="HisKA"/>
    <property type="match status" value="1"/>
</dbReference>
<gene>
    <name evidence="14" type="ordered locus">Hipma_0181</name>
</gene>
<dbReference type="Pfam" id="PF02518">
    <property type="entry name" value="HATPase_c"/>
    <property type="match status" value="1"/>
</dbReference>
<evidence type="ECO:0000256" key="5">
    <source>
        <dbReference type="ARBA" id="ARBA00022679"/>
    </source>
</evidence>
<dbReference type="eggNOG" id="COG2205">
    <property type="taxonomic scope" value="Bacteria"/>
</dbReference>
<evidence type="ECO:0000256" key="8">
    <source>
        <dbReference type="ARBA" id="ARBA00022989"/>
    </source>
</evidence>
<feature type="domain" description="HAMP" evidence="13">
    <location>
        <begin position="189"/>
        <end position="242"/>
    </location>
</feature>
<feature type="domain" description="Histidine kinase" evidence="12">
    <location>
        <begin position="250"/>
        <end position="461"/>
    </location>
</feature>
<reference evidence="14 15" key="1">
    <citation type="journal article" date="2011" name="Stand. Genomic Sci.">
        <title>Complete genome sequence of the thermophilic sulfur-reducer Hippea maritima type strain (MH(2)).</title>
        <authorList>
            <person name="Huntemann M."/>
            <person name="Lu M."/>
            <person name="Nolan M."/>
            <person name="Lapidus A."/>
            <person name="Lucas S."/>
            <person name="Hammon N."/>
            <person name="Deshpande S."/>
            <person name="Cheng J.F."/>
            <person name="Tapia R."/>
            <person name="Han C."/>
            <person name="Goodwin L."/>
            <person name="Pitluck S."/>
            <person name="Liolios K."/>
            <person name="Pagani I."/>
            <person name="Ivanova N."/>
            <person name="Ovchinikova G."/>
            <person name="Pati A."/>
            <person name="Chen A."/>
            <person name="Palaniappan K."/>
            <person name="Land M."/>
            <person name="Hauser L."/>
            <person name="Jeffries C.D."/>
            <person name="Detter J.C."/>
            <person name="Brambilla E.M."/>
            <person name="Rohde M."/>
            <person name="Spring S."/>
            <person name="Goker M."/>
            <person name="Woyke T."/>
            <person name="Bristow J."/>
            <person name="Eisen J.A."/>
            <person name="Markowitz V."/>
            <person name="Hugenholtz P."/>
            <person name="Kyrpides N.C."/>
            <person name="Klenk H.P."/>
            <person name="Mavromatis K."/>
        </authorList>
    </citation>
    <scope>NUCLEOTIDE SEQUENCE [LARGE SCALE GENOMIC DNA]</scope>
    <source>
        <strain evidence="15">ATCC 700847 / DSM 10411 / MH2</strain>
    </source>
</reference>
<feature type="transmembrane region" description="Helical" evidence="11">
    <location>
        <begin position="20"/>
        <end position="43"/>
    </location>
</feature>
<reference evidence="15" key="2">
    <citation type="submission" date="2011-03" db="EMBL/GenBank/DDBJ databases">
        <title>The complete genome of Hippea maritima DSM 10411.</title>
        <authorList>
            <consortium name="US DOE Joint Genome Institute (JGI-PGF)"/>
            <person name="Lucas S."/>
            <person name="Copeland A."/>
            <person name="Lapidus A."/>
            <person name="Bruce D."/>
            <person name="Goodwin L."/>
            <person name="Pitluck S."/>
            <person name="Peters L."/>
            <person name="Kyrpides N."/>
            <person name="Mavromatis K."/>
            <person name="Pagani I."/>
            <person name="Ivanova N."/>
            <person name="Mikhailova N."/>
            <person name="Lu M."/>
            <person name="Detter J.C."/>
            <person name="Tapia R."/>
            <person name="Han C."/>
            <person name="Land M."/>
            <person name="Hauser L."/>
            <person name="Markowitz V."/>
            <person name="Cheng J.-F."/>
            <person name="Hugenholtz P."/>
            <person name="Woyke T."/>
            <person name="Wu D."/>
            <person name="Spring S."/>
            <person name="Schroeder M."/>
            <person name="Brambilla E."/>
            <person name="Klenk H.-P."/>
            <person name="Eisen J.A."/>
        </authorList>
    </citation>
    <scope>NUCLEOTIDE SEQUENCE [LARGE SCALE GENOMIC DNA]</scope>
    <source>
        <strain evidence="15">ATCC 700847 / DSM 10411 / MH2</strain>
    </source>
</reference>
<dbReference type="InParanoid" id="F2LXH4"/>
<keyword evidence="10 11" id="KW-0472">Membrane</keyword>
<evidence type="ECO:0000259" key="13">
    <source>
        <dbReference type="PROSITE" id="PS50885"/>
    </source>
</evidence>
<keyword evidence="7 14" id="KW-0418">Kinase</keyword>
<evidence type="ECO:0000256" key="6">
    <source>
        <dbReference type="ARBA" id="ARBA00022692"/>
    </source>
</evidence>
<dbReference type="InterPro" id="IPR036890">
    <property type="entry name" value="HATPase_C_sf"/>
</dbReference>
<dbReference type="Gene3D" id="1.10.287.130">
    <property type="match status" value="1"/>
</dbReference>
<keyword evidence="5" id="KW-0808">Transferase</keyword>
<dbReference type="FunCoup" id="F2LXH4">
    <property type="interactions" value="93"/>
</dbReference>